<dbReference type="EMBL" id="KN831944">
    <property type="protein sequence ID" value="KIO14682.1"/>
    <property type="molecule type" value="Genomic_DNA"/>
</dbReference>
<reference evidence="2 3" key="1">
    <citation type="submission" date="2014-04" db="EMBL/GenBank/DDBJ databases">
        <authorList>
            <consortium name="DOE Joint Genome Institute"/>
            <person name="Kuo A."/>
            <person name="Kohler A."/>
            <person name="Costa M.D."/>
            <person name="Nagy L.G."/>
            <person name="Floudas D."/>
            <person name="Copeland A."/>
            <person name="Barry K.W."/>
            <person name="Cichocki N."/>
            <person name="Veneault-Fourrey C."/>
            <person name="LaButti K."/>
            <person name="Lindquist E.A."/>
            <person name="Lipzen A."/>
            <person name="Lundell T."/>
            <person name="Morin E."/>
            <person name="Murat C."/>
            <person name="Sun H."/>
            <person name="Tunlid A."/>
            <person name="Henrissat B."/>
            <person name="Grigoriev I.V."/>
            <person name="Hibbett D.S."/>
            <person name="Martin F."/>
            <person name="Nordberg H.P."/>
            <person name="Cantor M.N."/>
            <person name="Hua S.X."/>
        </authorList>
    </citation>
    <scope>NUCLEOTIDE SEQUENCE [LARGE SCALE GENOMIC DNA]</scope>
    <source>
        <strain evidence="2 3">Marx 270</strain>
    </source>
</reference>
<keyword evidence="3" id="KW-1185">Reference proteome</keyword>
<feature type="region of interest" description="Disordered" evidence="1">
    <location>
        <begin position="27"/>
        <end position="54"/>
    </location>
</feature>
<evidence type="ECO:0000313" key="3">
    <source>
        <dbReference type="Proteomes" id="UP000054217"/>
    </source>
</evidence>
<dbReference type="Proteomes" id="UP000054217">
    <property type="component" value="Unassembled WGS sequence"/>
</dbReference>
<dbReference type="AlphaFoldDB" id="A0A0C3KYT5"/>
<sequence length="78" mass="8990">MLAVTGQKQRTTGERIYHGLAVNKMLPRSKSGPVRRNEEKRTRKGLPRRPRTARWDGGLLELPSQHFYGQYRCLDTPA</sequence>
<dbReference type="InParanoid" id="A0A0C3KYT5"/>
<accession>A0A0C3KYT5</accession>
<feature type="compositionally biased region" description="Basic residues" evidence="1">
    <location>
        <begin position="42"/>
        <end position="52"/>
    </location>
</feature>
<gene>
    <name evidence="2" type="ORF">M404DRAFT_181322</name>
</gene>
<proteinExistence type="predicted"/>
<organism evidence="2 3">
    <name type="scientific">Pisolithus tinctorius Marx 270</name>
    <dbReference type="NCBI Taxonomy" id="870435"/>
    <lineage>
        <taxon>Eukaryota</taxon>
        <taxon>Fungi</taxon>
        <taxon>Dikarya</taxon>
        <taxon>Basidiomycota</taxon>
        <taxon>Agaricomycotina</taxon>
        <taxon>Agaricomycetes</taxon>
        <taxon>Agaricomycetidae</taxon>
        <taxon>Boletales</taxon>
        <taxon>Sclerodermatineae</taxon>
        <taxon>Pisolithaceae</taxon>
        <taxon>Pisolithus</taxon>
    </lineage>
</organism>
<dbReference type="HOGENOM" id="CLU_2622967_0_0_1"/>
<protein>
    <submittedName>
        <fullName evidence="2">Uncharacterized protein</fullName>
    </submittedName>
</protein>
<name>A0A0C3KYT5_PISTI</name>
<reference evidence="3" key="2">
    <citation type="submission" date="2015-01" db="EMBL/GenBank/DDBJ databases">
        <title>Evolutionary Origins and Diversification of the Mycorrhizal Mutualists.</title>
        <authorList>
            <consortium name="DOE Joint Genome Institute"/>
            <consortium name="Mycorrhizal Genomics Consortium"/>
            <person name="Kohler A."/>
            <person name="Kuo A."/>
            <person name="Nagy L.G."/>
            <person name="Floudas D."/>
            <person name="Copeland A."/>
            <person name="Barry K.W."/>
            <person name="Cichocki N."/>
            <person name="Veneault-Fourrey C."/>
            <person name="LaButti K."/>
            <person name="Lindquist E.A."/>
            <person name="Lipzen A."/>
            <person name="Lundell T."/>
            <person name="Morin E."/>
            <person name="Murat C."/>
            <person name="Riley R."/>
            <person name="Ohm R."/>
            <person name="Sun H."/>
            <person name="Tunlid A."/>
            <person name="Henrissat B."/>
            <person name="Grigoriev I.V."/>
            <person name="Hibbett D.S."/>
            <person name="Martin F."/>
        </authorList>
    </citation>
    <scope>NUCLEOTIDE SEQUENCE [LARGE SCALE GENOMIC DNA]</scope>
    <source>
        <strain evidence="3">Marx 270</strain>
    </source>
</reference>
<evidence type="ECO:0000256" key="1">
    <source>
        <dbReference type="SAM" id="MobiDB-lite"/>
    </source>
</evidence>
<evidence type="ECO:0000313" key="2">
    <source>
        <dbReference type="EMBL" id="KIO14682.1"/>
    </source>
</evidence>